<evidence type="ECO:0000313" key="2">
    <source>
        <dbReference type="Proteomes" id="UP000306319"/>
    </source>
</evidence>
<gene>
    <name evidence="1" type="ORF">E5331_01235</name>
</gene>
<dbReference type="Proteomes" id="UP000306319">
    <property type="component" value="Unassembled WGS sequence"/>
</dbReference>
<comment type="caution">
    <text evidence="1">The sequence shown here is derived from an EMBL/GenBank/DDBJ whole genome shotgun (WGS) entry which is preliminary data.</text>
</comment>
<name>A0AC61RN73_9BACT</name>
<proteinExistence type="predicted"/>
<organism evidence="1 2">
    <name type="scientific">Lepagella muris</name>
    <dbReference type="NCBI Taxonomy" id="3032870"/>
    <lineage>
        <taxon>Bacteria</taxon>
        <taxon>Pseudomonadati</taxon>
        <taxon>Bacteroidota</taxon>
        <taxon>Bacteroidia</taxon>
        <taxon>Bacteroidales</taxon>
        <taxon>Muribaculaceae</taxon>
        <taxon>Lepagella</taxon>
    </lineage>
</organism>
<dbReference type="EMBL" id="SRYB01000001">
    <property type="protein sequence ID" value="TGY81034.1"/>
    <property type="molecule type" value="Genomic_DNA"/>
</dbReference>
<keyword evidence="2" id="KW-1185">Reference proteome</keyword>
<reference evidence="1" key="1">
    <citation type="submission" date="2019-04" db="EMBL/GenBank/DDBJ databases">
        <title>Microbes associate with the intestines of laboratory mice.</title>
        <authorList>
            <person name="Navarre W."/>
            <person name="Wong E."/>
            <person name="Huang K."/>
            <person name="Tropini C."/>
            <person name="Ng K."/>
            <person name="Yu B."/>
        </authorList>
    </citation>
    <scope>NUCLEOTIDE SEQUENCE</scope>
    <source>
        <strain evidence="1">NM04_E33</strain>
    </source>
</reference>
<accession>A0AC61RN73</accession>
<sequence length="552" mass="62163">MKKVYFYNSILMAVLLLLCGCAERDEDLLGIASKSGVRFLKTNLEVPFIGGDSYLMVEWNETPWELELVGDGFIEDFSPRQGGETTESGFSQIRIQAKPNIDLDEREQKMILTNLLTGEKTELIVTQRAEYKRVDVSVDYSKKRQLIRGFGGAYNPYIWVKQVTSHQMEQMFKRGGILGYNILRLMLYDDKNIWEKDVEGAKYVSDQGGEVFACPWHVPSEFTENITVNNEVRKHVDPSKYDAYADYFVEYINYMKSHGVNLTAVSVQNEPDMDVLWAPAEIAVFMKQCGPKIRATGVELMGPEACGFAPEYTDPVVNDPEAMAQTDIVIGHTYQGFADLNNGYVKARHDYVQNIFETLLEPVGKSWWMTEKYFDDPKNADLKTIWNYQLDGLGEEIHACMEAGCGAYIYWYLRRDSGQCGLVCTVDDPDKNVSVDEIGIAKDGYLMAQYSKYATGRYRVASSSEDSEVKMSSYVNESADEVSVVILNKKNEKVMVEIDVPENAIITSASETNLDVNLRDITAGGTGISGRNKPYVLCGPRSVVSVNMKLTK</sequence>
<protein>
    <submittedName>
        <fullName evidence="1">Uncharacterized protein</fullName>
    </submittedName>
</protein>
<evidence type="ECO:0000313" key="1">
    <source>
        <dbReference type="EMBL" id="TGY81034.1"/>
    </source>
</evidence>